<evidence type="ECO:0000313" key="1">
    <source>
        <dbReference type="EMBL" id="KAH6891477.1"/>
    </source>
</evidence>
<dbReference type="OrthoDB" id="2824656at2759"/>
<sequence length="223" mass="24726">MLSQIIRFALPPPLTISALEFHKLRQNAVAAGAIAQYFGYTIPTRASALPTKKNEVCWTIQWPDAKNRDSSREQLAELAVEGAVSLTLDFLDAQSLDFAKALEAPVCEFACIRLADTAPLSDAALQKSMHKTYTDTYMIEGFTGGYWGYAANTNESRGASLSAEPQPPIPEGERRLGVYYLGWESIEHHERATKTEVFAEELTKLLPHFGPGSGAWYVKFEKH</sequence>
<keyword evidence="2" id="KW-1185">Reference proteome</keyword>
<accession>A0A9P9AR76</accession>
<reference evidence="1 2" key="1">
    <citation type="journal article" date="2021" name="Nat. Commun.">
        <title>Genetic determinants of endophytism in the Arabidopsis root mycobiome.</title>
        <authorList>
            <person name="Mesny F."/>
            <person name="Miyauchi S."/>
            <person name="Thiergart T."/>
            <person name="Pickel B."/>
            <person name="Atanasova L."/>
            <person name="Karlsson M."/>
            <person name="Huettel B."/>
            <person name="Barry K.W."/>
            <person name="Haridas S."/>
            <person name="Chen C."/>
            <person name="Bauer D."/>
            <person name="Andreopoulos W."/>
            <person name="Pangilinan J."/>
            <person name="LaButti K."/>
            <person name="Riley R."/>
            <person name="Lipzen A."/>
            <person name="Clum A."/>
            <person name="Drula E."/>
            <person name="Henrissat B."/>
            <person name="Kohler A."/>
            <person name="Grigoriev I.V."/>
            <person name="Martin F.M."/>
            <person name="Hacquard S."/>
        </authorList>
    </citation>
    <scope>NUCLEOTIDE SEQUENCE [LARGE SCALE GENOMIC DNA]</scope>
    <source>
        <strain evidence="1 2">MPI-CAGE-CH-0241</strain>
    </source>
</reference>
<gene>
    <name evidence="1" type="ORF">B0T10DRAFT_560719</name>
</gene>
<dbReference type="Proteomes" id="UP000777438">
    <property type="component" value="Unassembled WGS sequence"/>
</dbReference>
<dbReference type="AlphaFoldDB" id="A0A9P9AR76"/>
<name>A0A9P9AR76_9HYPO</name>
<organism evidence="1 2">
    <name type="scientific">Thelonectria olida</name>
    <dbReference type="NCBI Taxonomy" id="1576542"/>
    <lineage>
        <taxon>Eukaryota</taxon>
        <taxon>Fungi</taxon>
        <taxon>Dikarya</taxon>
        <taxon>Ascomycota</taxon>
        <taxon>Pezizomycotina</taxon>
        <taxon>Sordariomycetes</taxon>
        <taxon>Hypocreomycetidae</taxon>
        <taxon>Hypocreales</taxon>
        <taxon>Nectriaceae</taxon>
        <taxon>Thelonectria</taxon>
    </lineage>
</organism>
<dbReference type="EMBL" id="JAGPYM010000008">
    <property type="protein sequence ID" value="KAH6891477.1"/>
    <property type="molecule type" value="Genomic_DNA"/>
</dbReference>
<protein>
    <submittedName>
        <fullName evidence="1">Uncharacterized protein</fullName>
    </submittedName>
</protein>
<proteinExistence type="predicted"/>
<comment type="caution">
    <text evidence="1">The sequence shown here is derived from an EMBL/GenBank/DDBJ whole genome shotgun (WGS) entry which is preliminary data.</text>
</comment>
<evidence type="ECO:0000313" key="2">
    <source>
        <dbReference type="Proteomes" id="UP000777438"/>
    </source>
</evidence>